<keyword evidence="11" id="KW-0511">Multifunctional enzyme</keyword>
<keyword evidence="5" id="KW-0560">Oxidoreductase</keyword>
<dbReference type="UniPathway" id="UPA00659"/>
<evidence type="ECO:0000256" key="10">
    <source>
        <dbReference type="ARBA" id="ARBA00023239"/>
    </source>
</evidence>
<evidence type="ECO:0000256" key="1">
    <source>
        <dbReference type="ARBA" id="ARBA00004275"/>
    </source>
</evidence>
<evidence type="ECO:0000259" key="14">
    <source>
        <dbReference type="Pfam" id="PF02737"/>
    </source>
</evidence>
<dbReference type="Pfam" id="PF00378">
    <property type="entry name" value="ECH_1"/>
    <property type="match status" value="1"/>
</dbReference>
<evidence type="ECO:0000256" key="9">
    <source>
        <dbReference type="ARBA" id="ARBA00023235"/>
    </source>
</evidence>
<keyword evidence="3" id="KW-0276">Fatty acid metabolism</keyword>
<dbReference type="Proteomes" id="UP000242957">
    <property type="component" value="Unassembled WGS sequence"/>
</dbReference>
<dbReference type="InterPro" id="IPR029045">
    <property type="entry name" value="ClpP/crotonase-like_dom_sf"/>
</dbReference>
<evidence type="ECO:0000256" key="4">
    <source>
        <dbReference type="ARBA" id="ARBA00022963"/>
    </source>
</evidence>
<evidence type="ECO:0000256" key="6">
    <source>
        <dbReference type="ARBA" id="ARBA00023027"/>
    </source>
</evidence>
<proteinExistence type="predicted"/>
<reference evidence="16" key="1">
    <citation type="submission" date="2016-10" db="EMBL/GenBank/DDBJ databases">
        <authorList>
            <person name="Varghese N."/>
            <person name="Submissions S."/>
        </authorList>
    </citation>
    <scope>NUCLEOTIDE SEQUENCE [LARGE SCALE GENOMIC DNA]</scope>
    <source>
        <strain evidence="16">JCM 21621</strain>
    </source>
</reference>
<dbReference type="Pfam" id="PF00725">
    <property type="entry name" value="3HCDH"/>
    <property type="match status" value="2"/>
</dbReference>
<dbReference type="GO" id="GO:0003857">
    <property type="term" value="F:(3S)-3-hydroxyacyl-CoA dehydrogenase (NAD+) activity"/>
    <property type="evidence" value="ECO:0007669"/>
    <property type="project" value="UniProtKB-EC"/>
</dbReference>
<accession>A0A1G9Z954</accession>
<evidence type="ECO:0000313" key="15">
    <source>
        <dbReference type="EMBL" id="SDN17675.1"/>
    </source>
</evidence>
<protein>
    <submittedName>
        <fullName evidence="15">3-hydroxyacyl-CoA dehydrogenase</fullName>
    </submittedName>
</protein>
<dbReference type="InterPro" id="IPR036291">
    <property type="entry name" value="NAD(P)-bd_dom_sf"/>
</dbReference>
<gene>
    <name evidence="15" type="ORF">SAMN05216193_101405</name>
</gene>
<feature type="domain" description="3-hydroxyacyl-CoA dehydrogenase C-terminal" evidence="13">
    <location>
        <begin position="610"/>
        <end position="699"/>
    </location>
</feature>
<keyword evidence="6" id="KW-0520">NAD</keyword>
<comment type="subcellular location">
    <subcellularLocation>
        <location evidence="1">Peroxisome</location>
    </subcellularLocation>
</comment>
<dbReference type="FunFam" id="1.10.1040.50:FF:000006">
    <property type="entry name" value="Peroxisomal bifunctional enzyme"/>
    <property type="match status" value="1"/>
</dbReference>
<dbReference type="AlphaFoldDB" id="A0A1G9Z954"/>
<dbReference type="PANTHER" id="PTHR23309">
    <property type="entry name" value="3-HYDROXYACYL-COA DEHYROGENASE"/>
    <property type="match status" value="1"/>
</dbReference>
<dbReference type="EMBL" id="FNIJ01000001">
    <property type="protein sequence ID" value="SDN17675.1"/>
    <property type="molecule type" value="Genomic_DNA"/>
</dbReference>
<dbReference type="SUPFAM" id="SSF48179">
    <property type="entry name" value="6-phosphogluconate dehydrogenase C-terminal domain-like"/>
    <property type="match status" value="2"/>
</dbReference>
<feature type="domain" description="3-hydroxyacyl-CoA dehydrogenase NAD binding" evidence="14">
    <location>
        <begin position="300"/>
        <end position="476"/>
    </location>
</feature>
<keyword evidence="7" id="KW-0443">Lipid metabolism</keyword>
<comment type="catalytic activity">
    <reaction evidence="12">
        <text>a (3S)-3-hydroxyacyl-CoA + NAD(+) = a 3-oxoacyl-CoA + NADH + H(+)</text>
        <dbReference type="Rhea" id="RHEA:22432"/>
        <dbReference type="ChEBI" id="CHEBI:15378"/>
        <dbReference type="ChEBI" id="CHEBI:57318"/>
        <dbReference type="ChEBI" id="CHEBI:57540"/>
        <dbReference type="ChEBI" id="CHEBI:57945"/>
        <dbReference type="ChEBI" id="CHEBI:90726"/>
        <dbReference type="EC" id="1.1.1.35"/>
    </reaction>
</comment>
<dbReference type="SUPFAM" id="SSF52096">
    <property type="entry name" value="ClpP/crotonase"/>
    <property type="match status" value="1"/>
</dbReference>
<evidence type="ECO:0000313" key="16">
    <source>
        <dbReference type="Proteomes" id="UP000242957"/>
    </source>
</evidence>
<sequence>MTTLINYRVEGDLALIGLALPPVNALGQPLRAAILEAYERASTDAAVRAIIIHGDNGLFSAGADISEFGSAAAFADPHLPNLLVRLTQSTKPVIAAIGTLALGGGLELALACGYRIGEAKTRLGLPEISLGLLPGAGGTQRLPRLIGAEPALDMMISGQPIDASRALQLGLLDRLADSAETLLDSARAFATELLANDAPARPAERFPQPAAGLPADFFDKFRADNELRWKSRLAPRLVLAAVEASCDLPLEQGLAREGELFKQAEVSAQSAALRHVFFAEREAGRIPGIGADTPLRSIEKVAVIGAGTMGGGIAMNFANVGIPVKLLEQKAEALDRGLAQIRRNYEISVKRGRLSEAQLEQRMELLQGTLDYADLADADLVIEAVFEKMEIKQQVFRTLDEVCKPGAILASNTSSLDVDAIAATTRRPQDVIGLHFFSPANVMRLLEVVRGNATAPEVLATTMKIGKRIGKLPVVSGVCFGFIGNRMLEPYSREAHRLVLEGATPAQVDNVLTGLDLNMGVLSMLDLAGIDVNFLVRNSNLAATQHDSSYHIVGDELYKLGRFGQKTGRGFYLYEDRERKDDPEVSAIAAKVAAELGVARRSDITEQEIHDRCLFMLINEGIQLLDEGIALRASDIDLVWINGYSFPGHVGGPMHYAETLGLDQVLAGIQRYRQELGAYGEMWFQPAPLLERLVAAGKTRIEKI</sequence>
<feature type="domain" description="3-hydroxyacyl-CoA dehydrogenase C-terminal" evidence="13">
    <location>
        <begin position="481"/>
        <end position="574"/>
    </location>
</feature>
<dbReference type="GO" id="GO:0016853">
    <property type="term" value="F:isomerase activity"/>
    <property type="evidence" value="ECO:0007669"/>
    <property type="project" value="UniProtKB-KW"/>
</dbReference>
<evidence type="ECO:0000256" key="11">
    <source>
        <dbReference type="ARBA" id="ARBA00023268"/>
    </source>
</evidence>
<keyword evidence="10" id="KW-0456">Lyase</keyword>
<dbReference type="Gene3D" id="3.90.226.10">
    <property type="entry name" value="2-enoyl-CoA Hydratase, Chain A, domain 1"/>
    <property type="match status" value="1"/>
</dbReference>
<dbReference type="CDD" id="cd06558">
    <property type="entry name" value="crotonase-like"/>
    <property type="match status" value="1"/>
</dbReference>
<dbReference type="RefSeq" id="WP_084310223.1">
    <property type="nucleotide sequence ID" value="NZ_FNIJ01000001.1"/>
</dbReference>
<keyword evidence="8" id="KW-0576">Peroxisome</keyword>
<evidence type="ECO:0000256" key="8">
    <source>
        <dbReference type="ARBA" id="ARBA00023140"/>
    </source>
</evidence>
<dbReference type="GO" id="GO:0004300">
    <property type="term" value="F:enoyl-CoA hydratase activity"/>
    <property type="evidence" value="ECO:0007669"/>
    <property type="project" value="UniProtKB-ARBA"/>
</dbReference>
<dbReference type="PANTHER" id="PTHR23309:SF51">
    <property type="entry name" value="3-HYDROXYACYL-COA DEHYDROGENASE-RELATED"/>
    <property type="match status" value="1"/>
</dbReference>
<keyword evidence="9" id="KW-0413">Isomerase</keyword>
<evidence type="ECO:0000256" key="5">
    <source>
        <dbReference type="ARBA" id="ARBA00023002"/>
    </source>
</evidence>
<dbReference type="Gene3D" id="3.40.50.720">
    <property type="entry name" value="NAD(P)-binding Rossmann-like Domain"/>
    <property type="match status" value="1"/>
</dbReference>
<organism evidence="15 16">
    <name type="scientific">Pseudomonas jinjuensis</name>
    <dbReference type="NCBI Taxonomy" id="198616"/>
    <lineage>
        <taxon>Bacteria</taxon>
        <taxon>Pseudomonadati</taxon>
        <taxon>Pseudomonadota</taxon>
        <taxon>Gammaproteobacteria</taxon>
        <taxon>Pseudomonadales</taxon>
        <taxon>Pseudomonadaceae</taxon>
        <taxon>Pseudomonas</taxon>
    </lineage>
</organism>
<evidence type="ECO:0000256" key="7">
    <source>
        <dbReference type="ARBA" id="ARBA00023098"/>
    </source>
</evidence>
<evidence type="ECO:0000256" key="12">
    <source>
        <dbReference type="ARBA" id="ARBA00049556"/>
    </source>
</evidence>
<dbReference type="InterPro" id="IPR006176">
    <property type="entry name" value="3-OHacyl-CoA_DH_NAD-bd"/>
</dbReference>
<dbReference type="FunFam" id="3.40.50.720:FF:000009">
    <property type="entry name" value="Fatty oxidation complex, alpha subunit"/>
    <property type="match status" value="1"/>
</dbReference>
<evidence type="ECO:0000259" key="13">
    <source>
        <dbReference type="Pfam" id="PF00725"/>
    </source>
</evidence>
<keyword evidence="4" id="KW-0442">Lipid degradation</keyword>
<dbReference type="GO" id="GO:0006635">
    <property type="term" value="P:fatty acid beta-oxidation"/>
    <property type="evidence" value="ECO:0007669"/>
    <property type="project" value="UniProtKB-UniPathway"/>
</dbReference>
<dbReference type="InterPro" id="IPR008927">
    <property type="entry name" value="6-PGluconate_DH-like_C_sf"/>
</dbReference>
<comment type="pathway">
    <text evidence="2">Lipid metabolism; fatty acid beta-oxidation.</text>
</comment>
<dbReference type="InterPro" id="IPR001753">
    <property type="entry name" value="Enoyl-CoA_hydra/iso"/>
</dbReference>
<evidence type="ECO:0000256" key="2">
    <source>
        <dbReference type="ARBA" id="ARBA00005005"/>
    </source>
</evidence>
<dbReference type="Gene3D" id="1.10.1040.50">
    <property type="match status" value="1"/>
</dbReference>
<keyword evidence="16" id="KW-1185">Reference proteome</keyword>
<name>A0A1G9Z954_9PSED</name>
<dbReference type="SUPFAM" id="SSF51735">
    <property type="entry name" value="NAD(P)-binding Rossmann-fold domains"/>
    <property type="match status" value="1"/>
</dbReference>
<dbReference type="GO" id="GO:0070403">
    <property type="term" value="F:NAD+ binding"/>
    <property type="evidence" value="ECO:0007669"/>
    <property type="project" value="InterPro"/>
</dbReference>
<dbReference type="OrthoDB" id="5389341at2"/>
<dbReference type="STRING" id="198616.SAMN05216193_101405"/>
<evidence type="ECO:0000256" key="3">
    <source>
        <dbReference type="ARBA" id="ARBA00022832"/>
    </source>
</evidence>
<dbReference type="Pfam" id="PF02737">
    <property type="entry name" value="3HCDH_N"/>
    <property type="match status" value="1"/>
</dbReference>
<dbReference type="InterPro" id="IPR006108">
    <property type="entry name" value="3HC_DH_C"/>
</dbReference>